<protein>
    <submittedName>
        <fullName evidence="1">Uncharacterized protein</fullName>
    </submittedName>
</protein>
<dbReference type="PANTHER" id="PTHR33096:SF1">
    <property type="entry name" value="CXC1-LIKE CYSTEINE CLUSTER ASSOCIATED WITH KDZ TRANSPOSASES DOMAIN-CONTAINING PROTEIN"/>
    <property type="match status" value="1"/>
</dbReference>
<comment type="caution">
    <text evidence="1">The sequence shown here is derived from an EMBL/GenBank/DDBJ whole genome shotgun (WGS) entry which is preliminary data.</text>
</comment>
<dbReference type="AlphaFoldDB" id="A0A2N5TLK9"/>
<dbReference type="PANTHER" id="PTHR33096">
    <property type="entry name" value="CXC2 DOMAIN-CONTAINING PROTEIN"/>
    <property type="match status" value="1"/>
</dbReference>
<sequence length="242" mass="28045">MTSKVNNLRKKWKAYVQQAKNYNSEFLPEHVLATPDLDKVKRISLEDGFWNMGQLMHPDEAWAVDPNVQKGIEAYLTLTNCQDELRRIARKGRQAVKWAITQASQLDQIFIALSIENQPTDVLTETQQRLKTLIEESSIPKPVLQSIFCNLVKAHCRLCMTWNMKCKDLLKWSERFVSPETIEILDILGDWKMLIINSRSMWEKLVAGGTIVMELGDQEDHKEELILDQEEVGFEEEIIDVE</sequence>
<proteinExistence type="predicted"/>
<dbReference type="EMBL" id="PGCI01000467">
    <property type="protein sequence ID" value="PLW26387.1"/>
    <property type="molecule type" value="Genomic_DNA"/>
</dbReference>
<gene>
    <name evidence="1" type="ORF">PCASD_25969</name>
</gene>
<name>A0A2N5TLK9_9BASI</name>
<organism evidence="1 2">
    <name type="scientific">Puccinia coronata f. sp. avenae</name>
    <dbReference type="NCBI Taxonomy" id="200324"/>
    <lineage>
        <taxon>Eukaryota</taxon>
        <taxon>Fungi</taxon>
        <taxon>Dikarya</taxon>
        <taxon>Basidiomycota</taxon>
        <taxon>Pucciniomycotina</taxon>
        <taxon>Pucciniomycetes</taxon>
        <taxon>Pucciniales</taxon>
        <taxon>Pucciniaceae</taxon>
        <taxon>Puccinia</taxon>
    </lineage>
</organism>
<evidence type="ECO:0000313" key="2">
    <source>
        <dbReference type="Proteomes" id="UP000235392"/>
    </source>
</evidence>
<accession>A0A2N5TLK9</accession>
<evidence type="ECO:0000313" key="1">
    <source>
        <dbReference type="EMBL" id="PLW26387.1"/>
    </source>
</evidence>
<dbReference type="Proteomes" id="UP000235392">
    <property type="component" value="Unassembled WGS sequence"/>
</dbReference>
<reference evidence="1 2" key="1">
    <citation type="submission" date="2017-11" db="EMBL/GenBank/DDBJ databases">
        <title>De novo assembly and phasing of dikaryotic genomes from two isolates of Puccinia coronata f. sp. avenae, the causal agent of oat crown rust.</title>
        <authorList>
            <person name="Miller M.E."/>
            <person name="Zhang Y."/>
            <person name="Omidvar V."/>
            <person name="Sperschneider J."/>
            <person name="Schwessinger B."/>
            <person name="Raley C."/>
            <person name="Palmer J.M."/>
            <person name="Garnica D."/>
            <person name="Upadhyaya N."/>
            <person name="Rathjen J."/>
            <person name="Taylor J.M."/>
            <person name="Park R.F."/>
            <person name="Dodds P.N."/>
            <person name="Hirsch C.D."/>
            <person name="Kianian S.F."/>
            <person name="Figueroa M."/>
        </authorList>
    </citation>
    <scope>NUCLEOTIDE SEQUENCE [LARGE SCALE GENOMIC DNA]</scope>
    <source>
        <strain evidence="1">12SD80</strain>
    </source>
</reference>